<dbReference type="EMBL" id="JABSTQ010010289">
    <property type="protein sequence ID" value="KAG0421983.1"/>
    <property type="molecule type" value="Genomic_DNA"/>
</dbReference>
<gene>
    <name evidence="1" type="ORF">HPB47_002169</name>
</gene>
<evidence type="ECO:0000313" key="2">
    <source>
        <dbReference type="Proteomes" id="UP000805193"/>
    </source>
</evidence>
<proteinExistence type="predicted"/>
<name>A0AC60PLZ4_IXOPE</name>
<reference evidence="1 2" key="1">
    <citation type="journal article" date="2020" name="Cell">
        <title>Large-Scale Comparative Analyses of Tick Genomes Elucidate Their Genetic Diversity and Vector Capacities.</title>
        <authorList>
            <consortium name="Tick Genome and Microbiome Consortium (TIGMIC)"/>
            <person name="Jia N."/>
            <person name="Wang J."/>
            <person name="Shi W."/>
            <person name="Du L."/>
            <person name="Sun Y."/>
            <person name="Zhan W."/>
            <person name="Jiang J.F."/>
            <person name="Wang Q."/>
            <person name="Zhang B."/>
            <person name="Ji P."/>
            <person name="Bell-Sakyi L."/>
            <person name="Cui X.M."/>
            <person name="Yuan T.T."/>
            <person name="Jiang B.G."/>
            <person name="Yang W.F."/>
            <person name="Lam T.T."/>
            <person name="Chang Q.C."/>
            <person name="Ding S.J."/>
            <person name="Wang X.J."/>
            <person name="Zhu J.G."/>
            <person name="Ruan X.D."/>
            <person name="Zhao L."/>
            <person name="Wei J.T."/>
            <person name="Ye R.Z."/>
            <person name="Que T.C."/>
            <person name="Du C.H."/>
            <person name="Zhou Y.H."/>
            <person name="Cheng J.X."/>
            <person name="Dai P.F."/>
            <person name="Guo W.B."/>
            <person name="Han X.H."/>
            <person name="Huang E.J."/>
            <person name="Li L.F."/>
            <person name="Wei W."/>
            <person name="Gao Y.C."/>
            <person name="Liu J.Z."/>
            <person name="Shao H.Z."/>
            <person name="Wang X."/>
            <person name="Wang C.C."/>
            <person name="Yang T.C."/>
            <person name="Huo Q.B."/>
            <person name="Li W."/>
            <person name="Chen H.Y."/>
            <person name="Chen S.E."/>
            <person name="Zhou L.G."/>
            <person name="Ni X.B."/>
            <person name="Tian J.H."/>
            <person name="Sheng Y."/>
            <person name="Liu T."/>
            <person name="Pan Y.S."/>
            <person name="Xia L.Y."/>
            <person name="Li J."/>
            <person name="Zhao F."/>
            <person name="Cao W.C."/>
        </authorList>
    </citation>
    <scope>NUCLEOTIDE SEQUENCE [LARGE SCALE GENOMIC DNA]</scope>
    <source>
        <strain evidence="1">Iper-2018</strain>
    </source>
</reference>
<dbReference type="Proteomes" id="UP000805193">
    <property type="component" value="Unassembled WGS sequence"/>
</dbReference>
<keyword evidence="2" id="KW-1185">Reference proteome</keyword>
<protein>
    <submittedName>
        <fullName evidence="1">Uncharacterized protein</fullName>
    </submittedName>
</protein>
<organism evidence="1 2">
    <name type="scientific">Ixodes persulcatus</name>
    <name type="common">Taiga tick</name>
    <dbReference type="NCBI Taxonomy" id="34615"/>
    <lineage>
        <taxon>Eukaryota</taxon>
        <taxon>Metazoa</taxon>
        <taxon>Ecdysozoa</taxon>
        <taxon>Arthropoda</taxon>
        <taxon>Chelicerata</taxon>
        <taxon>Arachnida</taxon>
        <taxon>Acari</taxon>
        <taxon>Parasitiformes</taxon>
        <taxon>Ixodida</taxon>
        <taxon>Ixodoidea</taxon>
        <taxon>Ixodidae</taxon>
        <taxon>Ixodinae</taxon>
        <taxon>Ixodes</taxon>
    </lineage>
</organism>
<evidence type="ECO:0000313" key="1">
    <source>
        <dbReference type="EMBL" id="KAG0421983.1"/>
    </source>
</evidence>
<accession>A0AC60PLZ4</accession>
<sequence length="222" mass="24216">MPGELCCAVGCSNNTGGNHSVSYHRFPGETVRRENWTPTNSSRLCSEHFTADSHEGTTLLKLEFGLASCNRRLKRASVPTLFKHTEPRRPPIERGAAIKRKRSQSTREGFAEFAADALQGVGFARANARPARACQLRPCRTRRREAAASDQGVSTDPVMDVDDDSAEVSAETDLLSFPLPLALPQYSEIGCQANLRAASVAPRQSAALRNPGRGARNMTETY</sequence>
<comment type="caution">
    <text evidence="1">The sequence shown here is derived from an EMBL/GenBank/DDBJ whole genome shotgun (WGS) entry which is preliminary data.</text>
</comment>